<dbReference type="InterPro" id="IPR036291">
    <property type="entry name" value="NAD(P)-bd_dom_sf"/>
</dbReference>
<keyword evidence="1" id="KW-0560">Oxidoreductase</keyword>
<comment type="caution">
    <text evidence="2">The sequence shown here is derived from an EMBL/GenBank/DDBJ whole genome shotgun (WGS) entry which is preliminary data.</text>
</comment>
<evidence type="ECO:0000256" key="1">
    <source>
        <dbReference type="ARBA" id="ARBA00023002"/>
    </source>
</evidence>
<dbReference type="SUPFAM" id="SSF51735">
    <property type="entry name" value="NAD(P)-binding Rossmann-fold domains"/>
    <property type="match status" value="1"/>
</dbReference>
<dbReference type="PRINTS" id="PR00081">
    <property type="entry name" value="GDHRDH"/>
</dbReference>
<dbReference type="PANTHER" id="PTHR43157:SF31">
    <property type="entry name" value="PHOSPHATIDYLINOSITOL-GLYCAN BIOSYNTHESIS CLASS F PROTEIN"/>
    <property type="match status" value="1"/>
</dbReference>
<dbReference type="Proteomes" id="UP001215151">
    <property type="component" value="Unassembled WGS sequence"/>
</dbReference>
<keyword evidence="3" id="KW-1185">Reference proteome</keyword>
<protein>
    <recommendedName>
        <fullName evidence="4">NAD(P)-binding protein</fullName>
    </recommendedName>
</protein>
<gene>
    <name evidence="2" type="ORF">ONZ51_g13290</name>
</gene>
<name>A0AAD7X630_9APHY</name>
<dbReference type="Gene3D" id="3.40.50.720">
    <property type="entry name" value="NAD(P)-binding Rossmann-like Domain"/>
    <property type="match status" value="1"/>
</dbReference>
<dbReference type="Pfam" id="PF00106">
    <property type="entry name" value="adh_short"/>
    <property type="match status" value="1"/>
</dbReference>
<evidence type="ECO:0008006" key="4">
    <source>
        <dbReference type="Google" id="ProtNLM"/>
    </source>
</evidence>
<dbReference type="PANTHER" id="PTHR43157">
    <property type="entry name" value="PHOSPHATIDYLINOSITOL-GLYCAN BIOSYNTHESIS CLASS F PROTEIN-RELATED"/>
    <property type="match status" value="1"/>
</dbReference>
<dbReference type="EMBL" id="JAPEVG010001091">
    <property type="protein sequence ID" value="KAJ8453987.1"/>
    <property type="molecule type" value="Genomic_DNA"/>
</dbReference>
<organism evidence="2 3">
    <name type="scientific">Trametes cubensis</name>
    <dbReference type="NCBI Taxonomy" id="1111947"/>
    <lineage>
        <taxon>Eukaryota</taxon>
        <taxon>Fungi</taxon>
        <taxon>Dikarya</taxon>
        <taxon>Basidiomycota</taxon>
        <taxon>Agaricomycotina</taxon>
        <taxon>Agaricomycetes</taxon>
        <taxon>Polyporales</taxon>
        <taxon>Polyporaceae</taxon>
        <taxon>Trametes</taxon>
    </lineage>
</organism>
<dbReference type="GO" id="GO:0016491">
    <property type="term" value="F:oxidoreductase activity"/>
    <property type="evidence" value="ECO:0007669"/>
    <property type="project" value="UniProtKB-KW"/>
</dbReference>
<proteinExistence type="predicted"/>
<reference evidence="2" key="1">
    <citation type="submission" date="2022-11" db="EMBL/GenBank/DDBJ databases">
        <title>Genome Sequence of Cubamyces cubensis.</title>
        <authorList>
            <person name="Buettner E."/>
        </authorList>
    </citation>
    <scope>NUCLEOTIDE SEQUENCE</scope>
    <source>
        <strain evidence="2">MPL-01</strain>
    </source>
</reference>
<dbReference type="InterPro" id="IPR002347">
    <property type="entry name" value="SDR_fam"/>
</dbReference>
<sequence length="340" mass="37469">MGSFFSKSFDPAADVPDLKGKVVIVTGGNAGVGFATIQHLARHGAKVYMAARNEQKAKAAIERLHADGLGPGNGEVIWLQLDLSNPRDVKKAAEEFLQKEQRLDILINNAALLLLPFQKSHDDIQDIVMVNYIGTFVFTRTLLPLLKKTAQEPGSDVRIIAVNSNANNQCPKDARFRTADDLNREFADTSFPQFIRYGAVSPWHHAAYSKMMQLMFIKELQRKLDAENVPILCIAVDPGPVNTEGVQAYAHSVGPILSPIYTLIANLTFAKPTKGAYSTVFAAASPLPRKDVDRYKGAFLKNPGTHSSANPLAEKEELRAELWETTERVLRDLGLEFEAV</sequence>
<dbReference type="AlphaFoldDB" id="A0AAD7X630"/>
<accession>A0AAD7X630</accession>
<evidence type="ECO:0000313" key="2">
    <source>
        <dbReference type="EMBL" id="KAJ8453987.1"/>
    </source>
</evidence>
<evidence type="ECO:0000313" key="3">
    <source>
        <dbReference type="Proteomes" id="UP001215151"/>
    </source>
</evidence>